<comment type="caution">
    <text evidence="2">The sequence shown here is derived from an EMBL/GenBank/DDBJ whole genome shotgun (WGS) entry which is preliminary data.</text>
</comment>
<gene>
    <name evidence="2" type="ORF">DFR37_10218</name>
</gene>
<organism evidence="2 3">
    <name type="scientific">Eoetvoesiella caeni</name>
    <dbReference type="NCBI Taxonomy" id="645616"/>
    <lineage>
        <taxon>Bacteria</taxon>
        <taxon>Pseudomonadati</taxon>
        <taxon>Pseudomonadota</taxon>
        <taxon>Betaproteobacteria</taxon>
        <taxon>Burkholderiales</taxon>
        <taxon>Alcaligenaceae</taxon>
        <taxon>Eoetvoesiella</taxon>
    </lineage>
</organism>
<feature type="signal peptide" evidence="1">
    <location>
        <begin position="1"/>
        <end position="26"/>
    </location>
</feature>
<dbReference type="OrthoDB" id="9180744at2"/>
<reference evidence="2 3" key="1">
    <citation type="submission" date="2018-06" db="EMBL/GenBank/DDBJ databases">
        <title>Genomic Encyclopedia of Type Strains, Phase IV (KMG-IV): sequencing the most valuable type-strain genomes for metagenomic binning, comparative biology and taxonomic classification.</title>
        <authorList>
            <person name="Goeker M."/>
        </authorList>
    </citation>
    <scope>NUCLEOTIDE SEQUENCE [LARGE SCALE GENOMIC DNA]</scope>
    <source>
        <strain evidence="2 3">DSM 25520</strain>
    </source>
</reference>
<keyword evidence="1" id="KW-0732">Signal</keyword>
<dbReference type="RefSeq" id="WP_113931912.1">
    <property type="nucleotide sequence ID" value="NZ_JACCEU010000002.1"/>
</dbReference>
<dbReference type="Gene3D" id="2.40.50.320">
    <property type="entry name" value="Copper binding periplasmic protein CusF"/>
    <property type="match status" value="1"/>
</dbReference>
<sequence>MPLSARHLKYALVGALAVTSAYSIMAIAQQASSSGEVRRVDPAAGKITIKHGAIADLQLPAMTLVYRSDPDLLKDIKPGDKITFTAKREGDKYVVTEIKK</sequence>
<dbReference type="EMBL" id="QNRQ01000002">
    <property type="protein sequence ID" value="RBP41639.1"/>
    <property type="molecule type" value="Genomic_DNA"/>
</dbReference>
<evidence type="ECO:0000313" key="2">
    <source>
        <dbReference type="EMBL" id="RBP41639.1"/>
    </source>
</evidence>
<dbReference type="InterPro" id="IPR042230">
    <property type="entry name" value="CusF_sf"/>
</dbReference>
<dbReference type="AlphaFoldDB" id="A0A366HGA9"/>
<dbReference type="InterPro" id="IPR021647">
    <property type="entry name" value="CusF_Ec"/>
</dbReference>
<feature type="chain" id="PRO_5016647153" evidence="1">
    <location>
        <begin position="27"/>
        <end position="100"/>
    </location>
</feature>
<evidence type="ECO:0000256" key="1">
    <source>
        <dbReference type="SAM" id="SignalP"/>
    </source>
</evidence>
<proteinExistence type="predicted"/>
<name>A0A366HGA9_9BURK</name>
<dbReference type="Pfam" id="PF11604">
    <property type="entry name" value="CusF_Ec"/>
    <property type="match status" value="1"/>
</dbReference>
<dbReference type="Proteomes" id="UP000253628">
    <property type="component" value="Unassembled WGS sequence"/>
</dbReference>
<protein>
    <submittedName>
        <fullName evidence="2">Cu/Ag efflux protein CusF</fullName>
    </submittedName>
</protein>
<accession>A0A366HGA9</accession>
<evidence type="ECO:0000313" key="3">
    <source>
        <dbReference type="Proteomes" id="UP000253628"/>
    </source>
</evidence>
<keyword evidence="3" id="KW-1185">Reference proteome</keyword>